<accession>A0A3R9T5B5</accession>
<sequence length="700" mass="80991">MSNLPKPQEITLTAEQHISDSLSTLLHGHSLIQGGTGMGKSTFVMEYLAQNNQIVMLCPLVSQVEQLQQIYGHDDRYVFIHGTQTISKNEIPAVIRKHLVMTDDQFAKLEPHLSSKAIIVVDEVQKLYSVGTYREKPIQFILEVAKRQKFDRIVFLTATLTSHLFEKLNIQISHYYKFTKTSGYQRSITIINPTAPNPRYWVCDVLKRLKHLREEQSQKVIVIRVNDIEIAKQVKEIYKTEGFNIQLINSKEISNPSCKELLSLERINTEYDAVICTSILDEAINLKNHDDEIDSIHIIGGSAHPEEIVQFIGRLRVANPPVYIHLPMPINNSKINFVSQHEKYICQNGITYHEICAFLKDIKAFLNVERFKGFEEIISTKIDKTKIMNGLTSELINCKGFWSDNTTIGLNIASIVARFYRLDTQQCYSNINYLKQRLLQFLSDAHITIINNDTALPQAMEDAFQQSENSLEEQRKDAVIKVRRSLLLTLHKVKTFKEFKKKIDHLPIHESPEFEEDENPTRAEVYEEAMELSERLDNLKDVCLAIRRDHTNKIIQISHDYQSNPIVISVMQQLRIAYQRKEFKKEIHSYDEITQLMNKGLQKIADKKSIMEALKHYPDKYIEITPENSLQFKAGKSILFLQKYCFIHVFNAKKPSSLKKVRFNGLTAFGYGFNEFTVRSKKTMRLNDTRYNARTGQLVE</sequence>
<dbReference type="SUPFAM" id="SSF52540">
    <property type="entry name" value="P-loop containing nucleoside triphosphate hydrolases"/>
    <property type="match status" value="1"/>
</dbReference>
<dbReference type="RefSeq" id="WP_000067654.1">
    <property type="nucleotide sequence ID" value="NZ_CP021347.1"/>
</dbReference>
<reference evidence="2 4" key="1">
    <citation type="submission" date="2015-10" db="EMBL/GenBank/DDBJ databases">
        <title>The utility of whole genome sequencing in characterizing Acinetobacter epidemiology and analyzing hospital outbreaks.</title>
        <authorList>
            <person name="Ozer E.A."/>
            <person name="Fitzpatrick M.A."/>
            <person name="Hauser A.R."/>
        </authorList>
    </citation>
    <scope>NUCLEOTIDE SEQUENCE [LARGE SCALE GENOMIC DNA]</scope>
    <source>
        <strain evidence="2 4">ABBL059</strain>
    </source>
</reference>
<dbReference type="SMART" id="SM00487">
    <property type="entry name" value="DEXDc"/>
    <property type="match status" value="1"/>
</dbReference>
<dbReference type="AlphaFoldDB" id="A0A3R9T5B5"/>
<dbReference type="Gene3D" id="3.40.50.300">
    <property type="entry name" value="P-loop containing nucleotide triphosphate hydrolases"/>
    <property type="match status" value="2"/>
</dbReference>
<dbReference type="InterPro" id="IPR027417">
    <property type="entry name" value="P-loop_NTPase"/>
</dbReference>
<organism evidence="3 5">
    <name type="scientific">Acinetobacter baumannii</name>
    <dbReference type="NCBI Taxonomy" id="470"/>
    <lineage>
        <taxon>Bacteria</taxon>
        <taxon>Pseudomonadati</taxon>
        <taxon>Pseudomonadota</taxon>
        <taxon>Gammaproteobacteria</taxon>
        <taxon>Moraxellales</taxon>
        <taxon>Moraxellaceae</taxon>
        <taxon>Acinetobacter</taxon>
        <taxon>Acinetobacter calcoaceticus/baumannii complex</taxon>
    </lineage>
</organism>
<evidence type="ECO:0000313" key="2">
    <source>
        <dbReference type="EMBL" id="KQD20616.1"/>
    </source>
</evidence>
<proteinExistence type="predicted"/>
<protein>
    <recommendedName>
        <fullName evidence="1">Helicase ATP-binding domain-containing protein</fullName>
    </recommendedName>
</protein>
<dbReference type="EMBL" id="RFBY01000012">
    <property type="protein sequence ID" value="RSP78597.1"/>
    <property type="molecule type" value="Genomic_DNA"/>
</dbReference>
<name>A0A3R9T5B5_ACIBA</name>
<evidence type="ECO:0000313" key="4">
    <source>
        <dbReference type="Proteomes" id="UP000051322"/>
    </source>
</evidence>
<dbReference type="InterPro" id="IPR014001">
    <property type="entry name" value="Helicase_ATP-bd"/>
</dbReference>
<dbReference type="EMBL" id="LLFE01000038">
    <property type="protein sequence ID" value="KQD20616.1"/>
    <property type="molecule type" value="Genomic_DNA"/>
</dbReference>
<feature type="domain" description="Helicase ATP-binding" evidence="1">
    <location>
        <begin position="21"/>
        <end position="178"/>
    </location>
</feature>
<evidence type="ECO:0000259" key="1">
    <source>
        <dbReference type="PROSITE" id="PS51192"/>
    </source>
</evidence>
<dbReference type="PROSITE" id="PS51192">
    <property type="entry name" value="HELICASE_ATP_BIND_1"/>
    <property type="match status" value="1"/>
</dbReference>
<comment type="caution">
    <text evidence="3">The sequence shown here is derived from an EMBL/GenBank/DDBJ whole genome shotgun (WGS) entry which is preliminary data.</text>
</comment>
<evidence type="ECO:0000313" key="3">
    <source>
        <dbReference type="EMBL" id="RSP78597.1"/>
    </source>
</evidence>
<evidence type="ECO:0000313" key="5">
    <source>
        <dbReference type="Proteomes" id="UP000269597"/>
    </source>
</evidence>
<reference evidence="3 5" key="2">
    <citation type="submission" date="2018-10" db="EMBL/GenBank/DDBJ databases">
        <title>GWAS and RNA-Seq identify cryptic mechanisms of antimicrobial resistance in Acinetobacter baumannii.</title>
        <authorList>
            <person name="Sahl J.W."/>
        </authorList>
    </citation>
    <scope>NUCLEOTIDE SEQUENCE [LARGE SCALE GENOMIC DNA]</scope>
    <source>
        <strain evidence="3 5">TG31299</strain>
    </source>
</reference>
<dbReference type="Proteomes" id="UP000269597">
    <property type="component" value="Unassembled WGS sequence"/>
</dbReference>
<gene>
    <name evidence="2" type="ORF">APD06_10020</name>
    <name evidence="3" type="ORF">EA722_05740</name>
</gene>
<dbReference type="Proteomes" id="UP000051322">
    <property type="component" value="Unassembled WGS sequence"/>
</dbReference>